<evidence type="ECO:0000256" key="1">
    <source>
        <dbReference type="SAM" id="MobiDB-lite"/>
    </source>
</evidence>
<protein>
    <submittedName>
        <fullName evidence="3">Kinase-like protein</fullName>
    </submittedName>
</protein>
<proteinExistence type="predicted"/>
<dbReference type="Proteomes" id="UP000235371">
    <property type="component" value="Unassembled WGS sequence"/>
</dbReference>
<dbReference type="Pfam" id="PF00069">
    <property type="entry name" value="Pkinase"/>
    <property type="match status" value="1"/>
</dbReference>
<feature type="compositionally biased region" description="Basic and acidic residues" evidence="1">
    <location>
        <begin position="421"/>
        <end position="439"/>
    </location>
</feature>
<keyword evidence="3" id="KW-0418">Kinase</keyword>
<dbReference type="GO" id="GO:0005634">
    <property type="term" value="C:nucleus"/>
    <property type="evidence" value="ECO:0007669"/>
    <property type="project" value="TreeGrafter"/>
</dbReference>
<dbReference type="Gene3D" id="3.30.200.20">
    <property type="entry name" value="Phosphorylase Kinase, domain 1"/>
    <property type="match status" value="1"/>
</dbReference>
<dbReference type="GO" id="GO:0044773">
    <property type="term" value="P:mitotic DNA damage checkpoint signaling"/>
    <property type="evidence" value="ECO:0007669"/>
    <property type="project" value="TreeGrafter"/>
</dbReference>
<dbReference type="SUPFAM" id="SSF56112">
    <property type="entry name" value="Protein kinase-like (PK-like)"/>
    <property type="match status" value="1"/>
</dbReference>
<keyword evidence="4" id="KW-1185">Reference proteome</keyword>
<dbReference type="RefSeq" id="XP_024726586.1">
    <property type="nucleotide sequence ID" value="XM_024876377.1"/>
</dbReference>
<evidence type="ECO:0000313" key="3">
    <source>
        <dbReference type="EMBL" id="PMD49682.1"/>
    </source>
</evidence>
<evidence type="ECO:0000313" key="4">
    <source>
        <dbReference type="Proteomes" id="UP000235371"/>
    </source>
</evidence>
<dbReference type="Gene3D" id="1.10.510.10">
    <property type="entry name" value="Transferase(Phosphotransferase) domain 1"/>
    <property type="match status" value="1"/>
</dbReference>
<dbReference type="PROSITE" id="PS50011">
    <property type="entry name" value="PROTEIN_KINASE_DOM"/>
    <property type="match status" value="1"/>
</dbReference>
<dbReference type="GeneID" id="36584456"/>
<accession>A0A2J6SFX4</accession>
<dbReference type="PANTHER" id="PTHR44167:SF30">
    <property type="entry name" value="PHOSPHORYLASE KINASE"/>
    <property type="match status" value="1"/>
</dbReference>
<feature type="domain" description="Protein kinase" evidence="2">
    <location>
        <begin position="149"/>
        <end position="419"/>
    </location>
</feature>
<gene>
    <name evidence="3" type="ORF">K444DRAFT_548477</name>
</gene>
<dbReference type="AlphaFoldDB" id="A0A2J6SFX4"/>
<dbReference type="SMART" id="SM00220">
    <property type="entry name" value="S_TKc"/>
    <property type="match status" value="1"/>
</dbReference>
<sequence length="439" mass="49080">MDLHPGNRQLGWVLGKGRWNTRDNYSSSVTGGGVDILLTANIKEPLLRGRHARLLHSLESHILLLIADKKLRVGERHLSPTNVAAFGQRRTVVAFGDLEYELSFTNIDQSLYRAQLDQLSQFLNYQGDRPGIFVDPTPAETDYMIMNKYFIRSSFTQGSTCWMCAAVDKDTGASVAVKKIIAVSSSSLRHARREIDAMKRLLSERPPITVSSLIDSVIIEPSTSSGATECFIISQPLISGTLGQLLPSQSLPMTSRLLLFEQMLDGLAFLHAEGCMHRDIKPDNILASPSPIRAVIIDFGCATWETSSKDHMKGTIRYLAPEIIALKENTAPLDTTYNISADVWSMGLTAYELLRGSRARFQRISWKFYDEELLSTIGVTSALGSDEVKWAFALIKEMLRWDPKSRIESKEARQKCPTFKAESKQRLLPPGKRERGSRC</sequence>
<reference evidence="3 4" key="1">
    <citation type="submission" date="2016-04" db="EMBL/GenBank/DDBJ databases">
        <title>A degradative enzymes factory behind the ericoid mycorrhizal symbiosis.</title>
        <authorList>
            <consortium name="DOE Joint Genome Institute"/>
            <person name="Martino E."/>
            <person name="Morin E."/>
            <person name="Grelet G."/>
            <person name="Kuo A."/>
            <person name="Kohler A."/>
            <person name="Daghino S."/>
            <person name="Barry K."/>
            <person name="Choi C."/>
            <person name="Cichocki N."/>
            <person name="Clum A."/>
            <person name="Copeland A."/>
            <person name="Hainaut M."/>
            <person name="Haridas S."/>
            <person name="Labutti K."/>
            <person name="Lindquist E."/>
            <person name="Lipzen A."/>
            <person name="Khouja H.-R."/>
            <person name="Murat C."/>
            <person name="Ohm R."/>
            <person name="Olson A."/>
            <person name="Spatafora J."/>
            <person name="Veneault-Fourrey C."/>
            <person name="Henrissat B."/>
            <person name="Grigoriev I."/>
            <person name="Martin F."/>
            <person name="Perotto S."/>
        </authorList>
    </citation>
    <scope>NUCLEOTIDE SEQUENCE [LARGE SCALE GENOMIC DNA]</scope>
    <source>
        <strain evidence="3 4">E</strain>
    </source>
</reference>
<evidence type="ECO:0000259" key="2">
    <source>
        <dbReference type="PROSITE" id="PS50011"/>
    </source>
</evidence>
<dbReference type="InParanoid" id="A0A2J6SFX4"/>
<dbReference type="GO" id="GO:0005524">
    <property type="term" value="F:ATP binding"/>
    <property type="evidence" value="ECO:0007669"/>
    <property type="project" value="InterPro"/>
</dbReference>
<dbReference type="InterPro" id="IPR000719">
    <property type="entry name" value="Prot_kinase_dom"/>
</dbReference>
<dbReference type="PANTHER" id="PTHR44167">
    <property type="entry name" value="OVARIAN-SPECIFIC SERINE/THREONINE-PROTEIN KINASE LOK-RELATED"/>
    <property type="match status" value="1"/>
</dbReference>
<dbReference type="OrthoDB" id="5979581at2759"/>
<feature type="region of interest" description="Disordered" evidence="1">
    <location>
        <begin position="408"/>
        <end position="439"/>
    </location>
</feature>
<dbReference type="InterPro" id="IPR011009">
    <property type="entry name" value="Kinase-like_dom_sf"/>
</dbReference>
<organism evidence="3 4">
    <name type="scientific">Hyaloscypha bicolor E</name>
    <dbReference type="NCBI Taxonomy" id="1095630"/>
    <lineage>
        <taxon>Eukaryota</taxon>
        <taxon>Fungi</taxon>
        <taxon>Dikarya</taxon>
        <taxon>Ascomycota</taxon>
        <taxon>Pezizomycotina</taxon>
        <taxon>Leotiomycetes</taxon>
        <taxon>Helotiales</taxon>
        <taxon>Hyaloscyphaceae</taxon>
        <taxon>Hyaloscypha</taxon>
        <taxon>Hyaloscypha bicolor</taxon>
    </lineage>
</organism>
<name>A0A2J6SFX4_9HELO</name>
<keyword evidence="3" id="KW-0808">Transferase</keyword>
<dbReference type="STRING" id="1095630.A0A2J6SFX4"/>
<dbReference type="CDD" id="cd00180">
    <property type="entry name" value="PKc"/>
    <property type="match status" value="1"/>
</dbReference>
<dbReference type="EMBL" id="KZ613919">
    <property type="protein sequence ID" value="PMD49682.1"/>
    <property type="molecule type" value="Genomic_DNA"/>
</dbReference>
<dbReference type="GO" id="GO:0004674">
    <property type="term" value="F:protein serine/threonine kinase activity"/>
    <property type="evidence" value="ECO:0007669"/>
    <property type="project" value="TreeGrafter"/>
</dbReference>